<keyword evidence="11" id="KW-1185">Reference proteome</keyword>
<keyword evidence="5" id="KW-0560">Oxidoreductase</keyword>
<keyword evidence="9" id="KW-0472">Membrane</keyword>
<dbReference type="Gene3D" id="1.10.630.10">
    <property type="entry name" value="Cytochrome P450"/>
    <property type="match status" value="1"/>
</dbReference>
<dbReference type="Pfam" id="PF00067">
    <property type="entry name" value="p450"/>
    <property type="match status" value="1"/>
</dbReference>
<dbReference type="SUPFAM" id="SSF48264">
    <property type="entry name" value="Cytochrome P450"/>
    <property type="match status" value="1"/>
</dbReference>
<dbReference type="RefSeq" id="XP_037157640.1">
    <property type="nucleotide sequence ID" value="XM_037295639.1"/>
</dbReference>
<keyword evidence="6 8" id="KW-0408">Iron</keyword>
<keyword evidence="7" id="KW-0503">Monooxygenase</keyword>
<dbReference type="GeneID" id="59333131"/>
<keyword evidence="9" id="KW-1133">Transmembrane helix</keyword>
<reference evidence="10 11" key="1">
    <citation type="journal article" date="2020" name="Genomics">
        <title>Complete, high-quality genomes from long-read metagenomic sequencing of two wolf lichen thalli reveals enigmatic genome architecture.</title>
        <authorList>
            <person name="McKenzie S.K."/>
            <person name="Walston R.F."/>
            <person name="Allen J.L."/>
        </authorList>
    </citation>
    <scope>NUCLEOTIDE SEQUENCE [LARGE SCALE GENOMIC DNA]</scope>
    <source>
        <strain evidence="10">WasteWater1</strain>
    </source>
</reference>
<evidence type="ECO:0000256" key="3">
    <source>
        <dbReference type="ARBA" id="ARBA00022617"/>
    </source>
</evidence>
<evidence type="ECO:0000256" key="7">
    <source>
        <dbReference type="ARBA" id="ARBA00023033"/>
    </source>
</evidence>
<dbReference type="GO" id="GO:0020037">
    <property type="term" value="F:heme binding"/>
    <property type="evidence" value="ECO:0007669"/>
    <property type="project" value="InterPro"/>
</dbReference>
<evidence type="ECO:0000256" key="8">
    <source>
        <dbReference type="PIRSR" id="PIRSR602401-1"/>
    </source>
</evidence>
<gene>
    <name evidence="10" type="ORF">HO133_004725</name>
</gene>
<keyword evidence="4 8" id="KW-0479">Metal-binding</keyword>
<keyword evidence="9" id="KW-0812">Transmembrane</keyword>
<dbReference type="InterPro" id="IPR036396">
    <property type="entry name" value="Cyt_P450_sf"/>
</dbReference>
<dbReference type="GO" id="GO:0009403">
    <property type="term" value="P:toxin biosynthetic process"/>
    <property type="evidence" value="ECO:0007669"/>
    <property type="project" value="UniProtKB-ARBA"/>
</dbReference>
<name>A0A8H6KZY1_9LECA</name>
<protein>
    <recommendedName>
        <fullName evidence="12">Cytochrome P450</fullName>
    </recommendedName>
</protein>
<proteinExistence type="inferred from homology"/>
<dbReference type="EMBL" id="JACCJB010000002">
    <property type="protein sequence ID" value="KAF6230383.1"/>
    <property type="molecule type" value="Genomic_DNA"/>
</dbReference>
<dbReference type="AlphaFoldDB" id="A0A8H6KZY1"/>
<sequence length="502" mass="57142">MVFMESVPVVPVTHVILAFGTLWALYLCGRITYNVYWHPLAKFPGPKLHVATFIPYYWATWLGNLNMSTRKLHDRYGHVVRINPNTLSFVSAQAWKDIHGHRPGRIQLPKNREALEEKNQPPSITSIIGDADHARVRGLLSPAFSERAMREQESLIMGYIDLLIQRLKAQIQGPNRGEVDLVRWYNFTTFDIVGDLALGEPFGSLESGEYHFWISNIFRGIKTTNIRAIGNAYPILGALISCAFRLSPKAGEARQRHREYSKVALQRRMAKKVEKKDFMSYILRRKDESGLTDGELNENASVLILAGSETTATLLSGATYYLLTNKVALDKVCDEVRSAFQSEGNITFASVTRLPYLNAVIEESLRLYPPVPSTLPRRTLAQGNVIDGHFVPGNTTVGVNHWSAYRSKDNFRDPENFIPERWLDDPVYANDQRAVLQPFAIGPRNCIGKNLAYAEMRSILARMLWHFDMELCEASKRWTDQLAFLLWEKPALLVKMTERTDR</sequence>
<dbReference type="GO" id="GO:0005506">
    <property type="term" value="F:iron ion binding"/>
    <property type="evidence" value="ECO:0007669"/>
    <property type="project" value="InterPro"/>
</dbReference>
<evidence type="ECO:0000256" key="1">
    <source>
        <dbReference type="ARBA" id="ARBA00001971"/>
    </source>
</evidence>
<accession>A0A8H6KZY1</accession>
<feature type="transmembrane region" description="Helical" evidence="9">
    <location>
        <begin position="12"/>
        <end position="33"/>
    </location>
</feature>
<evidence type="ECO:0000256" key="2">
    <source>
        <dbReference type="ARBA" id="ARBA00010617"/>
    </source>
</evidence>
<dbReference type="FunFam" id="1.10.630.10:FF:000047">
    <property type="entry name" value="Cytochrome P450 monooxygenase"/>
    <property type="match status" value="1"/>
</dbReference>
<dbReference type="PRINTS" id="PR00463">
    <property type="entry name" value="EP450I"/>
</dbReference>
<dbReference type="Proteomes" id="UP000593566">
    <property type="component" value="Unassembled WGS sequence"/>
</dbReference>
<evidence type="ECO:0000256" key="6">
    <source>
        <dbReference type="ARBA" id="ARBA00023004"/>
    </source>
</evidence>
<organism evidence="10 11">
    <name type="scientific">Letharia lupina</name>
    <dbReference type="NCBI Taxonomy" id="560253"/>
    <lineage>
        <taxon>Eukaryota</taxon>
        <taxon>Fungi</taxon>
        <taxon>Dikarya</taxon>
        <taxon>Ascomycota</taxon>
        <taxon>Pezizomycotina</taxon>
        <taxon>Lecanoromycetes</taxon>
        <taxon>OSLEUM clade</taxon>
        <taxon>Lecanoromycetidae</taxon>
        <taxon>Lecanorales</taxon>
        <taxon>Lecanorineae</taxon>
        <taxon>Parmeliaceae</taxon>
        <taxon>Letharia</taxon>
    </lineage>
</organism>
<dbReference type="GO" id="GO:0004497">
    <property type="term" value="F:monooxygenase activity"/>
    <property type="evidence" value="ECO:0007669"/>
    <property type="project" value="UniProtKB-KW"/>
</dbReference>
<evidence type="ECO:0000256" key="5">
    <source>
        <dbReference type="ARBA" id="ARBA00023002"/>
    </source>
</evidence>
<dbReference type="PANTHER" id="PTHR24305">
    <property type="entry name" value="CYTOCHROME P450"/>
    <property type="match status" value="1"/>
</dbReference>
<dbReference type="CDD" id="cd11058">
    <property type="entry name" value="CYP60B-like"/>
    <property type="match status" value="1"/>
</dbReference>
<dbReference type="GO" id="GO:0016705">
    <property type="term" value="F:oxidoreductase activity, acting on paired donors, with incorporation or reduction of molecular oxygen"/>
    <property type="evidence" value="ECO:0007669"/>
    <property type="project" value="InterPro"/>
</dbReference>
<dbReference type="InterPro" id="IPR002401">
    <property type="entry name" value="Cyt_P450_E_grp-I"/>
</dbReference>
<dbReference type="PANTHER" id="PTHR24305:SF210">
    <property type="entry name" value="CYTOCHROME P450 MONOOXYGENASE ASQL-RELATED"/>
    <property type="match status" value="1"/>
</dbReference>
<evidence type="ECO:0000256" key="4">
    <source>
        <dbReference type="ARBA" id="ARBA00022723"/>
    </source>
</evidence>
<comment type="similarity">
    <text evidence="2">Belongs to the cytochrome P450 family.</text>
</comment>
<dbReference type="PRINTS" id="PR00385">
    <property type="entry name" value="P450"/>
</dbReference>
<evidence type="ECO:0000313" key="10">
    <source>
        <dbReference type="EMBL" id="KAF6230383.1"/>
    </source>
</evidence>
<feature type="binding site" description="axial binding residue" evidence="8">
    <location>
        <position position="446"/>
    </location>
    <ligand>
        <name>heme</name>
        <dbReference type="ChEBI" id="CHEBI:30413"/>
    </ligand>
    <ligandPart>
        <name>Fe</name>
        <dbReference type="ChEBI" id="CHEBI:18248"/>
    </ligandPart>
</feature>
<dbReference type="InterPro" id="IPR001128">
    <property type="entry name" value="Cyt_P450"/>
</dbReference>
<comment type="caution">
    <text evidence="10">The sequence shown here is derived from an EMBL/GenBank/DDBJ whole genome shotgun (WGS) entry which is preliminary data.</text>
</comment>
<comment type="cofactor">
    <cofactor evidence="1 8">
        <name>heme</name>
        <dbReference type="ChEBI" id="CHEBI:30413"/>
    </cofactor>
</comment>
<evidence type="ECO:0000256" key="9">
    <source>
        <dbReference type="SAM" id="Phobius"/>
    </source>
</evidence>
<evidence type="ECO:0008006" key="12">
    <source>
        <dbReference type="Google" id="ProtNLM"/>
    </source>
</evidence>
<evidence type="ECO:0000313" key="11">
    <source>
        <dbReference type="Proteomes" id="UP000593566"/>
    </source>
</evidence>
<dbReference type="InterPro" id="IPR050121">
    <property type="entry name" value="Cytochrome_P450_monoxygenase"/>
</dbReference>
<keyword evidence="3 8" id="KW-0349">Heme</keyword>